<organism evidence="6 7">
    <name type="scientific">Vibrio parahaemolyticus</name>
    <dbReference type="NCBI Taxonomy" id="670"/>
    <lineage>
        <taxon>Bacteria</taxon>
        <taxon>Pseudomonadati</taxon>
        <taxon>Pseudomonadota</taxon>
        <taxon>Gammaproteobacteria</taxon>
        <taxon>Vibrionales</taxon>
        <taxon>Vibrionaceae</taxon>
        <taxon>Vibrio</taxon>
    </lineage>
</organism>
<comment type="caution">
    <text evidence="6">The sequence shown here is derived from an EMBL/GenBank/DDBJ whole genome shotgun (WGS) entry which is preliminary data.</text>
</comment>
<evidence type="ECO:0000313" key="7">
    <source>
        <dbReference type="Proteomes" id="UP000555836"/>
    </source>
</evidence>
<dbReference type="Proteomes" id="UP000555836">
    <property type="component" value="Unassembled WGS sequence"/>
</dbReference>
<feature type="transmembrane region" description="Helical" evidence="5">
    <location>
        <begin position="64"/>
        <end position="86"/>
    </location>
</feature>
<evidence type="ECO:0000256" key="5">
    <source>
        <dbReference type="SAM" id="Phobius"/>
    </source>
</evidence>
<gene>
    <name evidence="6" type="ORF">HKB21_22370</name>
</gene>
<evidence type="ECO:0000256" key="2">
    <source>
        <dbReference type="ARBA" id="ARBA00022692"/>
    </source>
</evidence>
<evidence type="ECO:0000256" key="4">
    <source>
        <dbReference type="ARBA" id="ARBA00023136"/>
    </source>
</evidence>
<keyword evidence="2 5" id="KW-0812">Transmembrane</keyword>
<keyword evidence="3 5" id="KW-1133">Transmembrane helix</keyword>
<evidence type="ECO:0000256" key="3">
    <source>
        <dbReference type="ARBA" id="ARBA00022989"/>
    </source>
</evidence>
<dbReference type="InterPro" id="IPR036640">
    <property type="entry name" value="ABC1_TM_sf"/>
</dbReference>
<proteinExistence type="predicted"/>
<dbReference type="AlphaFoldDB" id="A0A7Y0S8K5"/>
<dbReference type="GO" id="GO:0005524">
    <property type="term" value="F:ATP binding"/>
    <property type="evidence" value="ECO:0007669"/>
    <property type="project" value="InterPro"/>
</dbReference>
<dbReference type="GO" id="GO:0005886">
    <property type="term" value="C:plasma membrane"/>
    <property type="evidence" value="ECO:0007669"/>
    <property type="project" value="UniProtKB-SubCell"/>
</dbReference>
<comment type="subcellular location">
    <subcellularLocation>
        <location evidence="1">Cell membrane</location>
        <topology evidence="1">Multi-pass membrane protein</topology>
    </subcellularLocation>
</comment>
<keyword evidence="4 5" id="KW-0472">Membrane</keyword>
<accession>A0A7Y0S8K5</accession>
<dbReference type="SUPFAM" id="SSF90123">
    <property type="entry name" value="ABC transporter transmembrane region"/>
    <property type="match status" value="1"/>
</dbReference>
<evidence type="ECO:0000256" key="1">
    <source>
        <dbReference type="ARBA" id="ARBA00004651"/>
    </source>
</evidence>
<evidence type="ECO:0000313" key="6">
    <source>
        <dbReference type="EMBL" id="NMU28361.1"/>
    </source>
</evidence>
<feature type="non-terminal residue" evidence="6">
    <location>
        <position position="122"/>
    </location>
</feature>
<sequence length="122" mass="14312">DGKLILFDYTNNNTIEYPLCKKPCLLVSISEYSRLFREPPPESQDRSNWIKYAFYRYNNELKSLIILSFVVSILGALQPFFIMSVYNFALTSSSQATLYWLTLFAVIVGFSEYFFKKMRVNI</sequence>
<reference evidence="6 7" key="1">
    <citation type="submission" date="2020-04" db="EMBL/GenBank/DDBJ databases">
        <title>Whole-genome sequencing of Vibrio spp. from China reveals different genetic environments of blaCTX-M-14 among diverse lineages.</title>
        <authorList>
            <person name="Zheng Z."/>
            <person name="Ye L."/>
            <person name="Chen S."/>
        </authorList>
    </citation>
    <scope>NUCLEOTIDE SEQUENCE [LARGE SCALE GENOMIC DNA]</scope>
    <source>
        <strain evidence="6 7">Vb0574</strain>
    </source>
</reference>
<feature type="non-terminal residue" evidence="6">
    <location>
        <position position="1"/>
    </location>
</feature>
<dbReference type="EMBL" id="JABCLD010001943">
    <property type="protein sequence ID" value="NMU28361.1"/>
    <property type="molecule type" value="Genomic_DNA"/>
</dbReference>
<feature type="transmembrane region" description="Helical" evidence="5">
    <location>
        <begin position="98"/>
        <end position="115"/>
    </location>
</feature>
<protein>
    <submittedName>
        <fullName evidence="6">ABC transporter permease</fullName>
    </submittedName>
</protein>
<name>A0A7Y0S8K5_VIBPH</name>